<gene>
    <name evidence="2" type="ORF">DEO72_LG2g3427</name>
</gene>
<feature type="compositionally biased region" description="Low complexity" evidence="1">
    <location>
        <begin position="344"/>
        <end position="355"/>
    </location>
</feature>
<feature type="region of interest" description="Disordered" evidence="1">
    <location>
        <begin position="39"/>
        <end position="58"/>
    </location>
</feature>
<dbReference type="PANTHER" id="PTHR12433:SF12">
    <property type="entry name" value="MEDIATOR OF RNA POLYMERASE II TRANSCRIPTION SUBUNIT 25"/>
    <property type="match status" value="1"/>
</dbReference>
<proteinExistence type="predicted"/>
<evidence type="ECO:0000256" key="1">
    <source>
        <dbReference type="SAM" id="MobiDB-lite"/>
    </source>
</evidence>
<dbReference type="GO" id="GO:0005667">
    <property type="term" value="C:transcription regulator complex"/>
    <property type="evidence" value="ECO:0007669"/>
    <property type="project" value="TreeGrafter"/>
</dbReference>
<evidence type="ECO:0000313" key="2">
    <source>
        <dbReference type="EMBL" id="QCD83084.1"/>
    </source>
</evidence>
<dbReference type="Proteomes" id="UP000501690">
    <property type="component" value="Linkage Group LG2"/>
</dbReference>
<organism evidence="2 3">
    <name type="scientific">Vigna unguiculata</name>
    <name type="common">Cowpea</name>
    <dbReference type="NCBI Taxonomy" id="3917"/>
    <lineage>
        <taxon>Eukaryota</taxon>
        <taxon>Viridiplantae</taxon>
        <taxon>Streptophyta</taxon>
        <taxon>Embryophyta</taxon>
        <taxon>Tracheophyta</taxon>
        <taxon>Spermatophyta</taxon>
        <taxon>Magnoliopsida</taxon>
        <taxon>eudicotyledons</taxon>
        <taxon>Gunneridae</taxon>
        <taxon>Pentapetalae</taxon>
        <taxon>rosids</taxon>
        <taxon>fabids</taxon>
        <taxon>Fabales</taxon>
        <taxon>Fabaceae</taxon>
        <taxon>Papilionoideae</taxon>
        <taxon>50 kb inversion clade</taxon>
        <taxon>NPAAA clade</taxon>
        <taxon>indigoferoid/millettioid clade</taxon>
        <taxon>Phaseoleae</taxon>
        <taxon>Vigna</taxon>
    </lineage>
</organism>
<sequence>MKYFVVQEVMPAGNEMNGVSPRSFLAMNEYEHIMAFLSDDNDNSQQEHVRKKSKTLPTTSEEEDSLAYLFQLDHPLSLQDILGQDQTLFSQPPQSLITNTTSTIQLNPINISVSTGIIVPNASKNMAVVNSIFSSENCSSSGLSLPAGSNALYAPETGTLFGDSIFPKTTGYSYTQFESPTFPVQPFACARTCFGTGASASASGFVGNYETQLQSPSLVHPYAGPSVGTASGANNLDGNSRTPFQSPCLVHPYAGPSAGRPSNLDENLLTQFQSPSLVHAYAGPSVGSGVGVNNLDANSLTQFQSPGLVHPYAGSGVGAKNLDGNSVTQHQLPGLVHPYAASSAAPSVGSASDASNLDGNSLTQFQSPRFVHPYDSPRVGSGSRANNANVNVTVTENANVANVTVTANANASTYGSHEQFSREHRLESNPAAPSAPSAMGARPQYQTQLLSRQPFLRNFNDFELAWEGCLVEETYPYRPFFNRAKAWKKSISPISLTEWPSTMKVAVYVPRKAVINTMRLYGGPIDYIFFEITEFGNLDLYTRLMTEKNYAKIVLPSQTLILFTTESKHCYLGSVFKGVSVIRRIFSMAIGEEASEGVENDRNVIEQEPIMDEMYDDFMAELCNENDILPLTDETFKSLFQIDEPILLDYFSSELLKERQQVVGTETPAHNNVTEDTSPIIQFTPNSSERANISEVVAHEVGGNMGLLNPNILTSTNTSWNHHPIGVNNTSARLGTMNSPGLDASFGNPMFPNITRSSITPFQSPSFFPVLPYGGGSSSSSSNIHQQHPRSLPLQTIGMNARGASAMVHRFNNQELFCPRPPSLRDFDTMVSAWKGCLVGKVHSYRESLNAAMAVRKPTSPVTLTVDWSSRLQIVHFLPTRIVNYTMKMCGGPIDYVLFHITKFNNLDLYDHMKSEKLCAKIELYSQTLILSTTESKYHFLGTVFPAGTMFVIPV</sequence>
<dbReference type="GO" id="GO:0045944">
    <property type="term" value="P:positive regulation of transcription by RNA polymerase II"/>
    <property type="evidence" value="ECO:0007669"/>
    <property type="project" value="TreeGrafter"/>
</dbReference>
<evidence type="ECO:0000313" key="3">
    <source>
        <dbReference type="Proteomes" id="UP000501690"/>
    </source>
</evidence>
<dbReference type="AlphaFoldDB" id="A0A4D6L3R5"/>
<protein>
    <submittedName>
        <fullName evidence="2">Mediator of RNA polymerase II transcription subunit 25</fullName>
    </submittedName>
</protein>
<name>A0A4D6L3R5_VIGUN</name>
<dbReference type="GO" id="GO:0016592">
    <property type="term" value="C:mediator complex"/>
    <property type="evidence" value="ECO:0007669"/>
    <property type="project" value="TreeGrafter"/>
</dbReference>
<feature type="compositionally biased region" description="Polar residues" evidence="1">
    <location>
        <begin position="357"/>
        <end position="367"/>
    </location>
</feature>
<reference evidence="2 3" key="1">
    <citation type="submission" date="2019-04" db="EMBL/GenBank/DDBJ databases">
        <title>An improved genome assembly and genetic linkage map for asparagus bean, Vigna unguiculata ssp. sesquipedialis.</title>
        <authorList>
            <person name="Xia Q."/>
            <person name="Zhang R."/>
            <person name="Dong Y."/>
        </authorList>
    </citation>
    <scope>NUCLEOTIDE SEQUENCE [LARGE SCALE GENOMIC DNA]</scope>
    <source>
        <tissue evidence="2">Leaf</tissue>
    </source>
</reference>
<dbReference type="EMBL" id="CP039346">
    <property type="protein sequence ID" value="QCD83084.1"/>
    <property type="molecule type" value="Genomic_DNA"/>
</dbReference>
<feature type="region of interest" description="Disordered" evidence="1">
    <location>
        <begin position="344"/>
        <end position="384"/>
    </location>
</feature>
<dbReference type="PANTHER" id="PTHR12433">
    <property type="entry name" value="MEDIATOR OF RNA POLYMERASE II TRANSCRIPTION SUBUNIT 25"/>
    <property type="match status" value="1"/>
</dbReference>
<keyword evidence="3" id="KW-1185">Reference proteome</keyword>
<accession>A0A4D6L3R5</accession>